<protein>
    <submittedName>
        <fullName evidence="1">Uncharacterized protein</fullName>
    </submittedName>
</protein>
<sequence length="110" mass="11681">MSLINRHAFARARLIEDLAGAAAKWGYEVPEDPGVTELADGLAQALDRLQADPDGHVEAASHLGTAVEHLKAVARLGGLLPLVVGHHLRRALQHEQSACLKVGQSARPTT</sequence>
<accession>A0A919BTR1</accession>
<keyword evidence="2" id="KW-1185">Reference proteome</keyword>
<dbReference type="AlphaFoldDB" id="A0A919BTR1"/>
<organism evidence="1 2">
    <name type="scientific">Streptomyces filamentosus</name>
    <name type="common">Streptomyces roseosporus</name>
    <dbReference type="NCBI Taxonomy" id="67294"/>
    <lineage>
        <taxon>Bacteria</taxon>
        <taxon>Bacillati</taxon>
        <taxon>Actinomycetota</taxon>
        <taxon>Actinomycetes</taxon>
        <taxon>Kitasatosporales</taxon>
        <taxon>Streptomycetaceae</taxon>
        <taxon>Streptomyces</taxon>
    </lineage>
</organism>
<reference evidence="1" key="1">
    <citation type="journal article" date="2014" name="Int. J. Syst. Evol. Microbiol.">
        <title>Complete genome sequence of Corynebacterium casei LMG S-19264T (=DSM 44701T), isolated from a smear-ripened cheese.</title>
        <authorList>
            <consortium name="US DOE Joint Genome Institute (JGI-PGF)"/>
            <person name="Walter F."/>
            <person name="Albersmeier A."/>
            <person name="Kalinowski J."/>
            <person name="Ruckert C."/>
        </authorList>
    </citation>
    <scope>NUCLEOTIDE SEQUENCE</scope>
    <source>
        <strain evidence="1">JCM 4122</strain>
    </source>
</reference>
<gene>
    <name evidence="1" type="ORF">GCM10017667_55270</name>
</gene>
<reference evidence="1" key="2">
    <citation type="submission" date="2020-09" db="EMBL/GenBank/DDBJ databases">
        <authorList>
            <person name="Sun Q."/>
            <person name="Ohkuma M."/>
        </authorList>
    </citation>
    <scope>NUCLEOTIDE SEQUENCE</scope>
    <source>
        <strain evidence="1">JCM 4122</strain>
    </source>
</reference>
<dbReference type="RefSeq" id="WP_190043387.1">
    <property type="nucleotide sequence ID" value="NZ_BNBE01000002.1"/>
</dbReference>
<comment type="caution">
    <text evidence="1">The sequence shown here is derived from an EMBL/GenBank/DDBJ whole genome shotgun (WGS) entry which is preliminary data.</text>
</comment>
<name>A0A919BTR1_STRFL</name>
<dbReference type="EMBL" id="BNBE01000002">
    <property type="protein sequence ID" value="GHG14051.1"/>
    <property type="molecule type" value="Genomic_DNA"/>
</dbReference>
<evidence type="ECO:0000313" key="2">
    <source>
        <dbReference type="Proteomes" id="UP000632849"/>
    </source>
</evidence>
<evidence type="ECO:0000313" key="1">
    <source>
        <dbReference type="EMBL" id="GHG14051.1"/>
    </source>
</evidence>
<proteinExistence type="predicted"/>
<dbReference type="Proteomes" id="UP000632849">
    <property type="component" value="Unassembled WGS sequence"/>
</dbReference>